<dbReference type="InterPro" id="IPR015947">
    <property type="entry name" value="PUA-like_sf"/>
</dbReference>
<protein>
    <recommendedName>
        <fullName evidence="4">YDG domain-containing protein</fullName>
    </recommendedName>
</protein>
<evidence type="ECO:0000256" key="3">
    <source>
        <dbReference type="SAM" id="MobiDB-lite"/>
    </source>
</evidence>
<dbReference type="PROSITE" id="PS51015">
    <property type="entry name" value="YDG"/>
    <property type="match status" value="1"/>
</dbReference>
<evidence type="ECO:0000256" key="1">
    <source>
        <dbReference type="ARBA" id="ARBA00023242"/>
    </source>
</evidence>
<feature type="domain" description="YDG" evidence="4">
    <location>
        <begin position="232"/>
        <end position="372"/>
    </location>
</feature>
<dbReference type="InterPro" id="IPR003105">
    <property type="entry name" value="SRA_YDG"/>
</dbReference>
<feature type="region of interest" description="Disordered" evidence="3">
    <location>
        <begin position="153"/>
        <end position="200"/>
    </location>
</feature>
<keyword evidence="1 2" id="KW-0539">Nucleus</keyword>
<comment type="subcellular location">
    <subcellularLocation>
        <location evidence="2">Nucleus</location>
    </subcellularLocation>
</comment>
<gene>
    <name evidence="5" type="ORF">N7G274_008540</name>
</gene>
<name>A0ABR3ZYM0_9LECA</name>
<evidence type="ECO:0000313" key="6">
    <source>
        <dbReference type="Proteomes" id="UP001590950"/>
    </source>
</evidence>
<evidence type="ECO:0000256" key="2">
    <source>
        <dbReference type="PROSITE-ProRule" id="PRU00358"/>
    </source>
</evidence>
<proteinExistence type="predicted"/>
<dbReference type="SMART" id="SM00466">
    <property type="entry name" value="SRA"/>
    <property type="match status" value="1"/>
</dbReference>
<comment type="caution">
    <text evidence="5">The sequence shown here is derived from an EMBL/GenBank/DDBJ whole genome shotgun (WGS) entry which is preliminary data.</text>
</comment>
<accession>A0ABR3ZYM0</accession>
<feature type="compositionally biased region" description="Polar residues" evidence="3">
    <location>
        <begin position="177"/>
        <end position="186"/>
    </location>
</feature>
<dbReference type="Gene3D" id="2.30.280.10">
    <property type="entry name" value="SRA-YDG"/>
    <property type="match status" value="1"/>
</dbReference>
<evidence type="ECO:0000259" key="4">
    <source>
        <dbReference type="PROSITE" id="PS51015"/>
    </source>
</evidence>
<organism evidence="5 6">
    <name type="scientific">Stereocaulon virgatum</name>
    <dbReference type="NCBI Taxonomy" id="373712"/>
    <lineage>
        <taxon>Eukaryota</taxon>
        <taxon>Fungi</taxon>
        <taxon>Dikarya</taxon>
        <taxon>Ascomycota</taxon>
        <taxon>Pezizomycotina</taxon>
        <taxon>Lecanoromycetes</taxon>
        <taxon>OSLEUM clade</taxon>
        <taxon>Lecanoromycetidae</taxon>
        <taxon>Lecanorales</taxon>
        <taxon>Lecanorineae</taxon>
        <taxon>Stereocaulaceae</taxon>
        <taxon>Stereocaulon</taxon>
    </lineage>
</organism>
<dbReference type="PANTHER" id="PTHR14140:SF27">
    <property type="entry name" value="OS04G0289800 PROTEIN"/>
    <property type="match status" value="1"/>
</dbReference>
<evidence type="ECO:0000313" key="5">
    <source>
        <dbReference type="EMBL" id="KAL2038782.1"/>
    </source>
</evidence>
<dbReference type="InterPro" id="IPR036987">
    <property type="entry name" value="SRA-YDG_sf"/>
</dbReference>
<dbReference type="PANTHER" id="PTHR14140">
    <property type="entry name" value="E3 UBIQUITIN-PROTEIN LIGASE UHRF-RELATED"/>
    <property type="match status" value="1"/>
</dbReference>
<dbReference type="InterPro" id="IPR045134">
    <property type="entry name" value="UHRF1/2-like"/>
</dbReference>
<dbReference type="Proteomes" id="UP001590950">
    <property type="component" value="Unassembled WGS sequence"/>
</dbReference>
<keyword evidence="6" id="KW-1185">Reference proteome</keyword>
<dbReference type="EMBL" id="JBEFKJ010000030">
    <property type="protein sequence ID" value="KAL2038782.1"/>
    <property type="molecule type" value="Genomic_DNA"/>
</dbReference>
<dbReference type="SUPFAM" id="SSF88697">
    <property type="entry name" value="PUA domain-like"/>
    <property type="match status" value="1"/>
</dbReference>
<dbReference type="Pfam" id="PF02182">
    <property type="entry name" value="SAD_SRA"/>
    <property type="match status" value="1"/>
</dbReference>
<sequence length="399" mass="43933">MRVVGVKVKIEDEGQSNGSSTTAATITNPQSIGIVPREVPNDPIAISNFDFDPENRGKKAHAIIAGLVIKLQRPYGKLSTKESQFVIDILRALSQIPKIIEAVEMSLRLRWILMGIIGNCPTTRKACAFPDHFQRHSATLLEKVDQDLSIGETAVDEDTDSSSSPQPTRPARKRARSTTSASTPNRTARHQKSATNHPLMSGMMRGITVTQADKRRAYKIADKSIIIDPNVAGHNGLQMGQWWPLRHFAFRDGAHGSVMSGIAGGERSGAFSVVVSSGYEGMDEDHGNIVHYSAPSSHTNVDPNNAIITHQTKALQRSRLIGRSVRLFRTAAGSWKHVPSRGIRYDGLYSVVRESLKHNVKGGAYLHFTLIRNEDQPDIDISRPTGAEKRAFDRFMESI</sequence>
<reference evidence="5 6" key="1">
    <citation type="submission" date="2024-09" db="EMBL/GenBank/DDBJ databases">
        <title>Rethinking Asexuality: The Enigmatic Case of Functional Sexual Genes in Lepraria (Stereocaulaceae).</title>
        <authorList>
            <person name="Doellman M."/>
            <person name="Sun Y."/>
            <person name="Barcenas-Pena A."/>
            <person name="Lumbsch H.T."/>
            <person name="Grewe F."/>
        </authorList>
    </citation>
    <scope>NUCLEOTIDE SEQUENCE [LARGE SCALE GENOMIC DNA]</scope>
    <source>
        <strain evidence="5 6">Mercado 3170</strain>
    </source>
</reference>